<organism evidence="9 10">
    <name type="scientific">Kordiimonas sediminis</name>
    <dbReference type="NCBI Taxonomy" id="1735581"/>
    <lineage>
        <taxon>Bacteria</taxon>
        <taxon>Pseudomonadati</taxon>
        <taxon>Pseudomonadota</taxon>
        <taxon>Alphaproteobacteria</taxon>
        <taxon>Kordiimonadales</taxon>
        <taxon>Kordiimonadaceae</taxon>
        <taxon>Kordiimonas</taxon>
    </lineage>
</organism>
<keyword evidence="10" id="KW-1185">Reference proteome</keyword>
<dbReference type="Pfam" id="PF01794">
    <property type="entry name" value="Ferric_reduct"/>
    <property type="match status" value="1"/>
</dbReference>
<evidence type="ECO:0000256" key="4">
    <source>
        <dbReference type="ARBA" id="ARBA00022989"/>
    </source>
</evidence>
<keyword evidence="2 7" id="KW-0813">Transport</keyword>
<feature type="transmembrane region" description="Helical" evidence="7">
    <location>
        <begin position="125"/>
        <end position="145"/>
    </location>
</feature>
<dbReference type="GO" id="GO:0010181">
    <property type="term" value="F:FMN binding"/>
    <property type="evidence" value="ECO:0007669"/>
    <property type="project" value="UniProtKB-UniRule"/>
</dbReference>
<reference evidence="9" key="2">
    <citation type="submission" date="2020-09" db="EMBL/GenBank/DDBJ databases">
        <authorList>
            <person name="Sun Q."/>
            <person name="Kim S."/>
        </authorList>
    </citation>
    <scope>NUCLEOTIDE SEQUENCE</scope>
    <source>
        <strain evidence="9">KCTC 42590</strain>
    </source>
</reference>
<dbReference type="GO" id="GO:0016679">
    <property type="term" value="F:oxidoreductase activity, acting on diphenols and related substances as donors"/>
    <property type="evidence" value="ECO:0007669"/>
    <property type="project" value="TreeGrafter"/>
</dbReference>
<dbReference type="EMBL" id="BNCI01000001">
    <property type="protein sequence ID" value="GHF18729.1"/>
    <property type="molecule type" value="Genomic_DNA"/>
</dbReference>
<keyword evidence="7" id="KW-0285">Flavoprotein</keyword>
<feature type="domain" description="Ferric oxidoreductase" evidence="8">
    <location>
        <begin position="54"/>
        <end position="169"/>
    </location>
</feature>
<keyword evidence="7" id="KW-0349">Heme</keyword>
<evidence type="ECO:0000256" key="6">
    <source>
        <dbReference type="ARBA" id="ARBA00023136"/>
    </source>
</evidence>
<keyword evidence="7" id="KW-0288">FMN</keyword>
<dbReference type="RefSeq" id="WP_191250738.1">
    <property type="nucleotide sequence ID" value="NZ_BNCI01000001.1"/>
</dbReference>
<accession>A0A919ANM0</accession>
<keyword evidence="4 7" id="KW-1133">Transmembrane helix</keyword>
<evidence type="ECO:0000313" key="9">
    <source>
        <dbReference type="EMBL" id="GHF18729.1"/>
    </source>
</evidence>
<proteinExistence type="inferred from homology"/>
<feature type="transmembrane region" description="Helical" evidence="7">
    <location>
        <begin position="87"/>
        <end position="105"/>
    </location>
</feature>
<evidence type="ECO:0000313" key="10">
    <source>
        <dbReference type="Proteomes" id="UP000630923"/>
    </source>
</evidence>
<keyword evidence="5 7" id="KW-0408">Iron</keyword>
<feature type="transmembrane region" description="Helical" evidence="7">
    <location>
        <begin position="57"/>
        <end position="75"/>
    </location>
</feature>
<comment type="caution">
    <text evidence="9">The sequence shown here is derived from an EMBL/GenBank/DDBJ whole genome shotgun (WGS) entry which is preliminary data.</text>
</comment>
<evidence type="ECO:0000256" key="1">
    <source>
        <dbReference type="ARBA" id="ARBA00004141"/>
    </source>
</evidence>
<dbReference type="InterPro" id="IPR013130">
    <property type="entry name" value="Fe3_Rdtase_TM_dom"/>
</dbReference>
<comment type="similarity">
    <text evidence="7">Belongs to the MsrQ family.</text>
</comment>
<feature type="transmembrane region" description="Helical" evidence="7">
    <location>
        <begin position="157"/>
        <end position="175"/>
    </location>
</feature>
<feature type="transmembrane region" description="Helical" evidence="7">
    <location>
        <begin position="12"/>
        <end position="32"/>
    </location>
</feature>
<protein>
    <recommendedName>
        <fullName evidence="7">Protein-methionine-sulfoxide reductase heme-binding subunit MsrQ</fullName>
    </recommendedName>
    <alternativeName>
        <fullName evidence="7">Flavocytochrome MsrQ</fullName>
    </alternativeName>
</protein>
<keyword evidence="3 7" id="KW-0812">Transmembrane</keyword>
<comment type="cofactor">
    <cofactor evidence="7">
        <name>FMN</name>
        <dbReference type="ChEBI" id="CHEBI:58210"/>
    </cofactor>
    <text evidence="7">Binds 1 FMN per subunit.</text>
</comment>
<keyword evidence="6 7" id="KW-0472">Membrane</keyword>
<evidence type="ECO:0000256" key="2">
    <source>
        <dbReference type="ARBA" id="ARBA00022448"/>
    </source>
</evidence>
<dbReference type="GO" id="GO:0030091">
    <property type="term" value="P:protein repair"/>
    <property type="evidence" value="ECO:0007669"/>
    <property type="project" value="UniProtKB-UniRule"/>
</dbReference>
<dbReference type="AlphaFoldDB" id="A0A919ANM0"/>
<evidence type="ECO:0000256" key="7">
    <source>
        <dbReference type="HAMAP-Rule" id="MF_01207"/>
    </source>
</evidence>
<dbReference type="GO" id="GO:0046872">
    <property type="term" value="F:metal ion binding"/>
    <property type="evidence" value="ECO:0007669"/>
    <property type="project" value="UniProtKB-KW"/>
</dbReference>
<comment type="cofactor">
    <cofactor evidence="7">
        <name>heme b</name>
        <dbReference type="ChEBI" id="CHEBI:60344"/>
    </cofactor>
    <text evidence="7">Binds 1 heme b (iron(II)-protoporphyrin IX) group per subunit.</text>
</comment>
<evidence type="ECO:0000259" key="8">
    <source>
        <dbReference type="Pfam" id="PF01794"/>
    </source>
</evidence>
<comment type="subunit">
    <text evidence="7">Heterodimer of a catalytic subunit (MsrP) and a heme-binding subunit (MsrQ).</text>
</comment>
<dbReference type="GO" id="GO:0020037">
    <property type="term" value="F:heme binding"/>
    <property type="evidence" value="ECO:0007669"/>
    <property type="project" value="UniProtKB-UniRule"/>
</dbReference>
<name>A0A919ANM0_9PROT</name>
<dbReference type="GO" id="GO:0009055">
    <property type="term" value="F:electron transfer activity"/>
    <property type="evidence" value="ECO:0007669"/>
    <property type="project" value="UniProtKB-UniRule"/>
</dbReference>
<keyword evidence="7" id="KW-0479">Metal-binding</keyword>
<dbReference type="GO" id="GO:0005886">
    <property type="term" value="C:plasma membrane"/>
    <property type="evidence" value="ECO:0007669"/>
    <property type="project" value="UniProtKB-SubCell"/>
</dbReference>
<sequence length="207" mass="23969">MKVSVHHLRVWGKPLIFLLSLVPALWLVYHWYLAYGGLPHDLGFNPNETSNRFTGDWAIRFLLLSLAVTPFATVLRSPKPLLFRRMLGLYALFYAGLHVLSYIWLDMAFDWPELWADVLKRTYITVGMLAILFLLPLGVTSTKGWIKRMGAKRWQKLHKLVYLIGLLACVHFIMMRKGFQVEPLIYAGIFAALMLARLRKRRGKVRA</sequence>
<evidence type="ECO:0000256" key="3">
    <source>
        <dbReference type="ARBA" id="ARBA00022692"/>
    </source>
</evidence>
<reference evidence="9" key="1">
    <citation type="journal article" date="2014" name="Int. J. Syst. Evol. Microbiol.">
        <title>Complete genome sequence of Corynebacterium casei LMG S-19264T (=DSM 44701T), isolated from a smear-ripened cheese.</title>
        <authorList>
            <consortium name="US DOE Joint Genome Institute (JGI-PGF)"/>
            <person name="Walter F."/>
            <person name="Albersmeier A."/>
            <person name="Kalinowski J."/>
            <person name="Ruckert C."/>
        </authorList>
    </citation>
    <scope>NUCLEOTIDE SEQUENCE</scope>
    <source>
        <strain evidence="9">KCTC 42590</strain>
    </source>
</reference>
<dbReference type="PANTHER" id="PTHR36964">
    <property type="entry name" value="PROTEIN-METHIONINE-SULFOXIDE REDUCTASE HEME-BINDING SUBUNIT MSRQ"/>
    <property type="match status" value="1"/>
</dbReference>
<feature type="transmembrane region" description="Helical" evidence="7">
    <location>
        <begin position="181"/>
        <end position="198"/>
    </location>
</feature>
<comment type="function">
    <text evidence="7">Part of the MsrPQ system that repairs oxidized periplasmic proteins containing methionine sulfoxide residues (Met-O), using respiratory chain electrons. Thus protects these proteins from oxidative-stress damage caused by reactive species of oxygen and chlorine generated by the host defense mechanisms. MsrPQ is essential for the maintenance of envelope integrity under bleach stress, rescuing a wide series of structurally unrelated periplasmic proteins from methionine oxidation. MsrQ provides electrons for reduction to the reductase catalytic subunit MsrP, using the quinone pool of the respiratory chain.</text>
</comment>
<dbReference type="HAMAP" id="MF_01207">
    <property type="entry name" value="MsrQ"/>
    <property type="match status" value="1"/>
</dbReference>
<keyword evidence="7" id="KW-1003">Cell membrane</keyword>
<gene>
    <name evidence="7 9" type="primary">msrQ</name>
    <name evidence="9" type="ORF">GCM10017044_11580</name>
</gene>
<dbReference type="InterPro" id="IPR022837">
    <property type="entry name" value="MsrQ-like"/>
</dbReference>
<dbReference type="PANTHER" id="PTHR36964:SF1">
    <property type="entry name" value="PROTEIN-METHIONINE-SULFOXIDE REDUCTASE HEME-BINDING SUBUNIT MSRQ"/>
    <property type="match status" value="1"/>
</dbReference>
<keyword evidence="7" id="KW-0249">Electron transport</keyword>
<dbReference type="Proteomes" id="UP000630923">
    <property type="component" value="Unassembled WGS sequence"/>
</dbReference>
<comment type="subcellular location">
    <subcellularLocation>
        <location evidence="7">Cell membrane</location>
        <topology evidence="7">Multi-pass membrane protein</topology>
    </subcellularLocation>
    <subcellularLocation>
        <location evidence="1">Membrane</location>
        <topology evidence="1">Multi-pass membrane protein</topology>
    </subcellularLocation>
</comment>
<evidence type="ECO:0000256" key="5">
    <source>
        <dbReference type="ARBA" id="ARBA00023004"/>
    </source>
</evidence>